<gene>
    <name evidence="4" type="primary">Fmc1</name>
    <name evidence="4" type="ORF">CDAR_301261</name>
</gene>
<dbReference type="PANTHER" id="PTHR31716:SF1">
    <property type="entry name" value="PROTEIN FMC1 HOMOLOG"/>
    <property type="match status" value="1"/>
</dbReference>
<proteinExistence type="inferred from homology"/>
<dbReference type="GO" id="GO:0005739">
    <property type="term" value="C:mitochondrion"/>
    <property type="evidence" value="ECO:0007669"/>
    <property type="project" value="TreeGrafter"/>
</dbReference>
<evidence type="ECO:0000256" key="2">
    <source>
        <dbReference type="ARBA" id="ARBA00013846"/>
    </source>
</evidence>
<dbReference type="PANTHER" id="PTHR31716">
    <property type="entry name" value="PROTEIN FMC1 HOMOLOG"/>
    <property type="match status" value="1"/>
</dbReference>
<comment type="similarity">
    <text evidence="1">Belongs to the FMC1 family.</text>
</comment>
<dbReference type="CDD" id="cd20271">
    <property type="entry name" value="Complex1_LYR_FMC1"/>
    <property type="match status" value="1"/>
</dbReference>
<dbReference type="Pfam" id="PF13233">
    <property type="entry name" value="Complex1_LYR_2"/>
    <property type="match status" value="1"/>
</dbReference>
<keyword evidence="5" id="KW-1185">Reference proteome</keyword>
<comment type="caution">
    <text evidence="4">The sequence shown here is derived from an EMBL/GenBank/DDBJ whole genome shotgun (WGS) entry which is preliminary data.</text>
</comment>
<organism evidence="4 5">
    <name type="scientific">Caerostris darwini</name>
    <dbReference type="NCBI Taxonomy" id="1538125"/>
    <lineage>
        <taxon>Eukaryota</taxon>
        <taxon>Metazoa</taxon>
        <taxon>Ecdysozoa</taxon>
        <taxon>Arthropoda</taxon>
        <taxon>Chelicerata</taxon>
        <taxon>Arachnida</taxon>
        <taxon>Araneae</taxon>
        <taxon>Araneomorphae</taxon>
        <taxon>Entelegynae</taxon>
        <taxon>Araneoidea</taxon>
        <taxon>Araneidae</taxon>
        <taxon>Caerostris</taxon>
    </lineage>
</organism>
<dbReference type="AlphaFoldDB" id="A0AAV4W011"/>
<evidence type="ECO:0000313" key="5">
    <source>
        <dbReference type="Proteomes" id="UP001054837"/>
    </source>
</evidence>
<reference evidence="4 5" key="1">
    <citation type="submission" date="2021-06" db="EMBL/GenBank/DDBJ databases">
        <title>Caerostris darwini draft genome.</title>
        <authorList>
            <person name="Kono N."/>
            <person name="Arakawa K."/>
        </authorList>
    </citation>
    <scope>NUCLEOTIDE SEQUENCE [LARGE SCALE GENOMIC DNA]</scope>
</reference>
<dbReference type="InterPro" id="IPR037667">
    <property type="entry name" value="FMC1_homologue"/>
</dbReference>
<accession>A0AAV4W011</accession>
<feature type="region of interest" description="Disordered" evidence="3">
    <location>
        <begin position="94"/>
        <end position="115"/>
    </location>
</feature>
<dbReference type="Proteomes" id="UP001054837">
    <property type="component" value="Unassembled WGS sequence"/>
</dbReference>
<evidence type="ECO:0000313" key="4">
    <source>
        <dbReference type="EMBL" id="GIY76056.1"/>
    </source>
</evidence>
<name>A0AAV4W011_9ARAC</name>
<evidence type="ECO:0000256" key="3">
    <source>
        <dbReference type="SAM" id="MobiDB-lite"/>
    </source>
</evidence>
<protein>
    <recommendedName>
        <fullName evidence="2">Protein FMC1 homolog</fullName>
    </recommendedName>
</protein>
<sequence>MNNSKSLTLAVLRGISHELRRANPKLKPVSQTTALSYLMNEYRSHQVTEKRICKNDEELNMMAKTYLCYLESLRQNQELIDRYHSHGERSVEETAQLVGFSLPQSSNDKPVDKET</sequence>
<dbReference type="EMBL" id="BPLQ01013947">
    <property type="protein sequence ID" value="GIY76056.1"/>
    <property type="molecule type" value="Genomic_DNA"/>
</dbReference>
<evidence type="ECO:0000256" key="1">
    <source>
        <dbReference type="ARBA" id="ARBA00009058"/>
    </source>
</evidence>